<evidence type="ECO:0000259" key="2">
    <source>
        <dbReference type="Pfam" id="PF12706"/>
    </source>
</evidence>
<comment type="caution">
    <text evidence="3">The sequence shown here is derived from an EMBL/GenBank/DDBJ whole genome shotgun (WGS) entry which is preliminary data.</text>
</comment>
<dbReference type="EMBL" id="BQKE01000001">
    <property type="protein sequence ID" value="GJM60560.1"/>
    <property type="molecule type" value="Genomic_DNA"/>
</dbReference>
<dbReference type="Proteomes" id="UP001310022">
    <property type="component" value="Unassembled WGS sequence"/>
</dbReference>
<accession>A0AAN4VY86</accession>
<sequence length="251" mass="27303">MGNTSIQLIRNATLKINYAGKTLLIDPMLGEKHSIRSFVVPDQNLNPTVDLTMPVSDILEGLDAIFLTHAHPDHFDPAAMEMLPKNLPFFAQPFDAKMLADSPFENVKVIEDSTEFEGITIHRTGGKHGPEHVLEALGQVSGFVLQAEGAPTIYIIGDCLWDAEIEGNIEKYNPEVIVMNAGGAVFMGADRILMDEEEAIKVAKKAPNATKIAVHIASLDHCQVSRTSLAEKAQQAAVELLIPQDGSIIEL</sequence>
<protein>
    <recommendedName>
        <fullName evidence="2">Metallo-beta-lactamase domain-containing protein</fullName>
    </recommendedName>
</protein>
<dbReference type="PANTHER" id="PTHR43546">
    <property type="entry name" value="UPF0173 METAL-DEPENDENT HYDROLASE MJ1163-RELATED"/>
    <property type="match status" value="1"/>
</dbReference>
<organism evidence="3 4">
    <name type="scientific">Persicobacter diffluens</name>
    <dbReference type="NCBI Taxonomy" id="981"/>
    <lineage>
        <taxon>Bacteria</taxon>
        <taxon>Pseudomonadati</taxon>
        <taxon>Bacteroidota</taxon>
        <taxon>Cytophagia</taxon>
        <taxon>Cytophagales</taxon>
        <taxon>Persicobacteraceae</taxon>
        <taxon>Persicobacter</taxon>
    </lineage>
</organism>
<dbReference type="PANTHER" id="PTHR43546:SF9">
    <property type="entry name" value="L-ASCORBATE-6-PHOSPHATE LACTONASE ULAG-RELATED"/>
    <property type="match status" value="1"/>
</dbReference>
<evidence type="ECO:0000313" key="4">
    <source>
        <dbReference type="Proteomes" id="UP001310022"/>
    </source>
</evidence>
<dbReference type="SUPFAM" id="SSF56281">
    <property type="entry name" value="Metallo-hydrolase/oxidoreductase"/>
    <property type="match status" value="1"/>
</dbReference>
<dbReference type="GO" id="GO:0016787">
    <property type="term" value="F:hydrolase activity"/>
    <property type="evidence" value="ECO:0007669"/>
    <property type="project" value="UniProtKB-KW"/>
</dbReference>
<dbReference type="InterPro" id="IPR036866">
    <property type="entry name" value="RibonucZ/Hydroxyglut_hydro"/>
</dbReference>
<keyword evidence="4" id="KW-1185">Reference proteome</keyword>
<dbReference type="RefSeq" id="WP_338236279.1">
    <property type="nucleotide sequence ID" value="NZ_BQKE01000001.1"/>
</dbReference>
<name>A0AAN4VY86_9BACT</name>
<evidence type="ECO:0000256" key="1">
    <source>
        <dbReference type="ARBA" id="ARBA00022801"/>
    </source>
</evidence>
<feature type="domain" description="Metallo-beta-lactamase" evidence="2">
    <location>
        <begin position="23"/>
        <end position="216"/>
    </location>
</feature>
<proteinExistence type="predicted"/>
<dbReference type="Gene3D" id="3.60.15.10">
    <property type="entry name" value="Ribonuclease Z/Hydroxyacylglutathione hydrolase-like"/>
    <property type="match status" value="1"/>
</dbReference>
<keyword evidence="1" id="KW-0378">Hydrolase</keyword>
<dbReference type="InterPro" id="IPR050114">
    <property type="entry name" value="UPF0173_UPF0282_UlaG_hydrolase"/>
</dbReference>
<evidence type="ECO:0000313" key="3">
    <source>
        <dbReference type="EMBL" id="GJM60560.1"/>
    </source>
</evidence>
<reference evidence="3 4" key="1">
    <citation type="submission" date="2021-12" db="EMBL/GenBank/DDBJ databases">
        <title>Genome sequencing of bacteria with rrn-lacking chromosome and rrn-plasmid.</title>
        <authorList>
            <person name="Anda M."/>
            <person name="Iwasaki W."/>
        </authorList>
    </citation>
    <scope>NUCLEOTIDE SEQUENCE [LARGE SCALE GENOMIC DNA]</scope>
    <source>
        <strain evidence="3 4">NBRC 15940</strain>
    </source>
</reference>
<dbReference type="InterPro" id="IPR001279">
    <property type="entry name" value="Metallo-B-lactamas"/>
</dbReference>
<dbReference type="Pfam" id="PF12706">
    <property type="entry name" value="Lactamase_B_2"/>
    <property type="match status" value="1"/>
</dbReference>
<gene>
    <name evidence="3" type="primary">saxA</name>
    <name evidence="3" type="ORF">PEDI_11120</name>
</gene>
<dbReference type="AlphaFoldDB" id="A0AAN4VY86"/>